<dbReference type="EMBL" id="JAPXFL010000003">
    <property type="protein sequence ID" value="KAK9509087.1"/>
    <property type="molecule type" value="Genomic_DNA"/>
</dbReference>
<name>A0AAW1DFA5_9HEMI</name>
<dbReference type="AlphaFoldDB" id="A0AAW1DFA5"/>
<dbReference type="InterPro" id="IPR034209">
    <property type="entry name" value="PUF60_RRM1"/>
</dbReference>
<dbReference type="GO" id="GO:0006376">
    <property type="term" value="P:mRNA splice site recognition"/>
    <property type="evidence" value="ECO:0007669"/>
    <property type="project" value="TreeGrafter"/>
</dbReference>
<dbReference type="InterPro" id="IPR034212">
    <property type="entry name" value="PUF60_RRM3"/>
</dbReference>
<dbReference type="CDD" id="cd12648">
    <property type="entry name" value="RRM3_UHM_PUF60"/>
    <property type="match status" value="1"/>
</dbReference>
<dbReference type="InterPro" id="IPR006532">
    <property type="entry name" value="PUF60-like"/>
</dbReference>
<keyword evidence="5 8" id="KW-0694">RNA-binding</keyword>
<organism evidence="12 13">
    <name type="scientific">Rhynocoris fuscipes</name>
    <dbReference type="NCBI Taxonomy" id="488301"/>
    <lineage>
        <taxon>Eukaryota</taxon>
        <taxon>Metazoa</taxon>
        <taxon>Ecdysozoa</taxon>
        <taxon>Arthropoda</taxon>
        <taxon>Hexapoda</taxon>
        <taxon>Insecta</taxon>
        <taxon>Pterygota</taxon>
        <taxon>Neoptera</taxon>
        <taxon>Paraneoptera</taxon>
        <taxon>Hemiptera</taxon>
        <taxon>Heteroptera</taxon>
        <taxon>Panheteroptera</taxon>
        <taxon>Cimicomorpha</taxon>
        <taxon>Reduviidae</taxon>
        <taxon>Harpactorinae</taxon>
        <taxon>Harpactorini</taxon>
        <taxon>Rhynocoris</taxon>
    </lineage>
</organism>
<dbReference type="PANTHER" id="PTHR47330">
    <property type="entry name" value="POLY(U)-BINDING-SPLICING FACTOR PUF60-B-RELATED"/>
    <property type="match status" value="1"/>
</dbReference>
<evidence type="ECO:0000256" key="9">
    <source>
        <dbReference type="SAM" id="Coils"/>
    </source>
</evidence>
<evidence type="ECO:0000256" key="10">
    <source>
        <dbReference type="SAM" id="MobiDB-lite"/>
    </source>
</evidence>
<dbReference type="GO" id="GO:0071011">
    <property type="term" value="C:precatalytic spliceosome"/>
    <property type="evidence" value="ECO:0007669"/>
    <property type="project" value="TreeGrafter"/>
</dbReference>
<dbReference type="GO" id="GO:0000380">
    <property type="term" value="P:alternative mRNA splicing, via spliceosome"/>
    <property type="evidence" value="ECO:0007669"/>
    <property type="project" value="TreeGrafter"/>
</dbReference>
<dbReference type="InterPro" id="IPR000504">
    <property type="entry name" value="RRM_dom"/>
</dbReference>
<dbReference type="InterPro" id="IPR003954">
    <property type="entry name" value="RRM_euk-type"/>
</dbReference>
<evidence type="ECO:0000313" key="12">
    <source>
        <dbReference type="EMBL" id="KAK9509087.1"/>
    </source>
</evidence>
<dbReference type="FunFam" id="3.30.70.330:FF:000136">
    <property type="entry name" value="poly(U)-binding-splicing factor PUF60 isoform X1"/>
    <property type="match status" value="1"/>
</dbReference>
<dbReference type="SUPFAM" id="SSF54928">
    <property type="entry name" value="RNA-binding domain, RBD"/>
    <property type="match status" value="2"/>
</dbReference>
<dbReference type="GO" id="GO:0003723">
    <property type="term" value="F:RNA binding"/>
    <property type="evidence" value="ECO:0007669"/>
    <property type="project" value="UniProtKB-UniRule"/>
</dbReference>
<feature type="coiled-coil region" evidence="9">
    <location>
        <begin position="454"/>
        <end position="481"/>
    </location>
</feature>
<dbReference type="SMART" id="SM00361">
    <property type="entry name" value="RRM_1"/>
    <property type="match status" value="3"/>
</dbReference>
<evidence type="ECO:0000256" key="1">
    <source>
        <dbReference type="ARBA" id="ARBA00004123"/>
    </source>
</evidence>
<evidence type="ECO:0000259" key="11">
    <source>
        <dbReference type="PROSITE" id="PS50102"/>
    </source>
</evidence>
<sequence length="612" mass="66394">MTTMQNYSMMNGGLGLMGGAHNNVGNVSMMTSDMNVQQVPPLPPSPSQPAPPPPPPAQPSPPVVNAPPPPPPTQGVTLTPNMHNFTQIGTLTPGPGSRLSIMAILGSPLPKLTSDQHDAVSRAKKYAMEQSIKMVLMKQTLAHQQQQAKSFHRHQALVLMCRVYVGSISFELKEDTIRQAFSPFGPIKSINMSWDPVTQKHKGFAFVEYDIPEAAQLALEQMNGVMLGGRNIKVVGRPSNMPQAQSVIDEITEEAKQYNRIYVASIHPDLTEEDIKSVFEAFGNIKYCKLQQGSSPHRHKGYGFIEYETKAAALEAIASMNLFDLGGQYLRVGRAITPPNALHGPASSSSQMPTAAAVAAAAATAKIQAMDAVATNAVLGLSKLTSTLATQPAVAAVIPATLPGIVPAQATAVLPPPGIAIPQAIPVGQFRAPQPIIPGPGIVAPTLLAAPPQATTQQEALRRAHEQAQQEELQKKLLEETEPQTLQQQENMSIKGQSARHLVMQKLMRKVESRVVILRNMVAPEDVDESLQEEIQEECSKFGIVDRVIIYNEKQSEDDDNADIIVKIFVEFSKMREAEDARDALNGRYFGGRLVKAELYDQSLFDHNDFSG</sequence>
<evidence type="ECO:0000256" key="3">
    <source>
        <dbReference type="ARBA" id="ARBA00022664"/>
    </source>
</evidence>
<dbReference type="InterPro" id="IPR035979">
    <property type="entry name" value="RBD_domain_sf"/>
</dbReference>
<feature type="domain" description="RRM" evidence="11">
    <location>
        <begin position="161"/>
        <end position="234"/>
    </location>
</feature>
<evidence type="ECO:0000256" key="2">
    <source>
        <dbReference type="ARBA" id="ARBA00005987"/>
    </source>
</evidence>
<keyword evidence="4" id="KW-0677">Repeat</keyword>
<protein>
    <recommendedName>
        <fullName evidence="11">RRM domain-containing protein</fullName>
    </recommendedName>
</protein>
<evidence type="ECO:0000256" key="7">
    <source>
        <dbReference type="ARBA" id="ARBA00023242"/>
    </source>
</evidence>
<dbReference type="PANTHER" id="PTHR47330:SF1">
    <property type="entry name" value="POLY(U)-BINDING-SPLICING FACTOR PUF60"/>
    <property type="match status" value="1"/>
</dbReference>
<keyword evidence="13" id="KW-1185">Reference proteome</keyword>
<proteinExistence type="inferred from homology"/>
<dbReference type="InterPro" id="IPR051974">
    <property type="entry name" value="PUF60_regulator"/>
</dbReference>
<evidence type="ECO:0000256" key="5">
    <source>
        <dbReference type="ARBA" id="ARBA00022884"/>
    </source>
</evidence>
<dbReference type="Gene3D" id="3.30.70.330">
    <property type="match status" value="3"/>
</dbReference>
<feature type="domain" description="RRM" evidence="11">
    <location>
        <begin position="259"/>
        <end position="337"/>
    </location>
</feature>
<dbReference type="NCBIfam" id="TIGR01645">
    <property type="entry name" value="half-pint"/>
    <property type="match status" value="1"/>
</dbReference>
<dbReference type="InterPro" id="IPR034211">
    <property type="entry name" value="PUF60_RRM2"/>
</dbReference>
<dbReference type="GO" id="GO:0000381">
    <property type="term" value="P:regulation of alternative mRNA splicing, via spliceosome"/>
    <property type="evidence" value="ECO:0007669"/>
    <property type="project" value="InterPro"/>
</dbReference>
<dbReference type="SMART" id="SM00360">
    <property type="entry name" value="RRM"/>
    <property type="match status" value="3"/>
</dbReference>
<keyword evidence="3" id="KW-0507">mRNA processing</keyword>
<gene>
    <name evidence="12" type="ORF">O3M35_006480</name>
</gene>
<keyword evidence="7" id="KW-0539">Nucleus</keyword>
<keyword evidence="6" id="KW-0508">mRNA splicing</keyword>
<dbReference type="InterPro" id="IPR012677">
    <property type="entry name" value="Nucleotide-bd_a/b_plait_sf"/>
</dbReference>
<comment type="subcellular location">
    <subcellularLocation>
        <location evidence="1">Nucleus</location>
    </subcellularLocation>
</comment>
<dbReference type="FunFam" id="3.30.70.330:FF:000382">
    <property type="entry name" value="G-patch domain-containing protein"/>
    <property type="match status" value="1"/>
</dbReference>
<keyword evidence="9" id="KW-0175">Coiled coil</keyword>
<dbReference type="PROSITE" id="PS50102">
    <property type="entry name" value="RRM"/>
    <property type="match status" value="3"/>
</dbReference>
<evidence type="ECO:0000256" key="6">
    <source>
        <dbReference type="ARBA" id="ARBA00023187"/>
    </source>
</evidence>
<evidence type="ECO:0000256" key="8">
    <source>
        <dbReference type="PROSITE-ProRule" id="PRU00176"/>
    </source>
</evidence>
<comment type="similarity">
    <text evidence="2">Belongs to the RRM half pint family.</text>
</comment>
<feature type="region of interest" description="Disordered" evidence="10">
    <location>
        <begin position="35"/>
        <end position="81"/>
    </location>
</feature>
<accession>A0AAW1DFA5</accession>
<feature type="compositionally biased region" description="Pro residues" evidence="10">
    <location>
        <begin position="40"/>
        <end position="73"/>
    </location>
</feature>
<dbReference type="CDD" id="cd12370">
    <property type="entry name" value="RRM1_PUF60"/>
    <property type="match status" value="1"/>
</dbReference>
<reference evidence="12 13" key="1">
    <citation type="submission" date="2022-12" db="EMBL/GenBank/DDBJ databases">
        <title>Chromosome-level genome assembly of true bugs.</title>
        <authorList>
            <person name="Ma L."/>
            <person name="Li H."/>
        </authorList>
    </citation>
    <scope>NUCLEOTIDE SEQUENCE [LARGE SCALE GENOMIC DNA]</scope>
    <source>
        <strain evidence="12">Lab_2022b</strain>
    </source>
</reference>
<comment type="caution">
    <text evidence="12">The sequence shown here is derived from an EMBL/GenBank/DDBJ whole genome shotgun (WGS) entry which is preliminary data.</text>
</comment>
<evidence type="ECO:0000256" key="4">
    <source>
        <dbReference type="ARBA" id="ARBA00022737"/>
    </source>
</evidence>
<dbReference type="Pfam" id="PF00076">
    <property type="entry name" value="RRM_1"/>
    <property type="match status" value="3"/>
</dbReference>
<evidence type="ECO:0000313" key="13">
    <source>
        <dbReference type="Proteomes" id="UP001461498"/>
    </source>
</evidence>
<dbReference type="CDD" id="cd12371">
    <property type="entry name" value="RRM2_PUF60"/>
    <property type="match status" value="1"/>
</dbReference>
<feature type="domain" description="RRM" evidence="11">
    <location>
        <begin position="514"/>
        <end position="602"/>
    </location>
</feature>
<dbReference type="Proteomes" id="UP001461498">
    <property type="component" value="Unassembled WGS sequence"/>
</dbReference>
<dbReference type="GO" id="GO:0071013">
    <property type="term" value="C:catalytic step 2 spliceosome"/>
    <property type="evidence" value="ECO:0007669"/>
    <property type="project" value="TreeGrafter"/>
</dbReference>